<keyword evidence="3" id="KW-1185">Reference proteome</keyword>
<accession>A0ABR2K0B0</accession>
<dbReference type="EMBL" id="JAPFFF010000008">
    <property type="protein sequence ID" value="KAK8884416.1"/>
    <property type="molecule type" value="Genomic_DNA"/>
</dbReference>
<sequence>MKKEEENNWKPEDDFNSPIRIFSPMCSEDESMPIGQFPSSPLFDLFTDIDWKFPDKQDSPILPPLNQTHRRSRSKPIPQISQPLFNIPMQTLSNSKHIPKGSKSIDYFTVGQNKRPIYLPNETTDDDLFIEICNDKSHQINPHQLGFIPANFWLDESYQFGDIVRDFFHRKNHPSCRFSHKLFNALKLTESNKSYFAFTGVEWKSEKVLHVNKIRFARLLGIKSINGSLFHQQGNFPAFGFTELPMHEIQKLFGEEVIQSIDIEVDHYLIHSPGVFVSNCSEQDIADEIKWIPARKRAVV</sequence>
<evidence type="ECO:0000313" key="2">
    <source>
        <dbReference type="EMBL" id="KAK8884416.1"/>
    </source>
</evidence>
<organism evidence="2 3">
    <name type="scientific">Tritrichomonas musculus</name>
    <dbReference type="NCBI Taxonomy" id="1915356"/>
    <lineage>
        <taxon>Eukaryota</taxon>
        <taxon>Metamonada</taxon>
        <taxon>Parabasalia</taxon>
        <taxon>Tritrichomonadida</taxon>
        <taxon>Tritrichomonadidae</taxon>
        <taxon>Tritrichomonas</taxon>
    </lineage>
</organism>
<feature type="domain" description="Initiator binding" evidence="1">
    <location>
        <begin position="157"/>
        <end position="248"/>
    </location>
</feature>
<proteinExistence type="predicted"/>
<name>A0ABR2K0B0_9EUKA</name>
<dbReference type="InterPro" id="IPR036388">
    <property type="entry name" value="WH-like_DNA-bd_sf"/>
</dbReference>
<gene>
    <name evidence="2" type="ORF">M9Y10_043526</name>
</gene>
<protein>
    <recommendedName>
        <fullName evidence="1">Initiator binding domain-containing protein</fullName>
    </recommendedName>
</protein>
<comment type="caution">
    <text evidence="2">The sequence shown here is derived from an EMBL/GenBank/DDBJ whole genome shotgun (WGS) entry which is preliminary data.</text>
</comment>
<dbReference type="InterPro" id="IPR018845">
    <property type="entry name" value="Initiator-bd"/>
</dbReference>
<reference evidence="2 3" key="1">
    <citation type="submission" date="2024-04" db="EMBL/GenBank/DDBJ databases">
        <title>Tritrichomonas musculus Genome.</title>
        <authorList>
            <person name="Alves-Ferreira E."/>
            <person name="Grigg M."/>
            <person name="Lorenzi H."/>
            <person name="Galac M."/>
        </authorList>
    </citation>
    <scope>NUCLEOTIDE SEQUENCE [LARGE SCALE GENOMIC DNA]</scope>
    <source>
        <strain evidence="2 3">EAF2021</strain>
    </source>
</reference>
<dbReference type="Pfam" id="PF10416">
    <property type="entry name" value="IBD"/>
    <property type="match status" value="1"/>
</dbReference>
<dbReference type="Proteomes" id="UP001470230">
    <property type="component" value="Unassembled WGS sequence"/>
</dbReference>
<evidence type="ECO:0000259" key="1">
    <source>
        <dbReference type="Pfam" id="PF10416"/>
    </source>
</evidence>
<evidence type="ECO:0000313" key="3">
    <source>
        <dbReference type="Proteomes" id="UP001470230"/>
    </source>
</evidence>
<dbReference type="Gene3D" id="1.10.10.10">
    <property type="entry name" value="Winged helix-like DNA-binding domain superfamily/Winged helix DNA-binding domain"/>
    <property type="match status" value="1"/>
</dbReference>